<gene>
    <name evidence="1" type="ORF">S01H1_81299</name>
</gene>
<accession>X0YXC3</accession>
<name>X0YXC3_9ZZZZ</name>
<comment type="caution">
    <text evidence="1">The sequence shown here is derived from an EMBL/GenBank/DDBJ whole genome shotgun (WGS) entry which is preliminary data.</text>
</comment>
<evidence type="ECO:0000313" key="1">
    <source>
        <dbReference type="EMBL" id="GAG52928.1"/>
    </source>
</evidence>
<dbReference type="EMBL" id="BARS01054999">
    <property type="protein sequence ID" value="GAG52928.1"/>
    <property type="molecule type" value="Genomic_DNA"/>
</dbReference>
<organism evidence="1">
    <name type="scientific">marine sediment metagenome</name>
    <dbReference type="NCBI Taxonomy" id="412755"/>
    <lineage>
        <taxon>unclassified sequences</taxon>
        <taxon>metagenomes</taxon>
        <taxon>ecological metagenomes</taxon>
    </lineage>
</organism>
<proteinExistence type="predicted"/>
<reference evidence="1" key="1">
    <citation type="journal article" date="2014" name="Front. Microbiol.">
        <title>High frequency of phylogenetically diverse reductive dehalogenase-homologous genes in deep subseafloor sedimentary metagenomes.</title>
        <authorList>
            <person name="Kawai M."/>
            <person name="Futagami T."/>
            <person name="Toyoda A."/>
            <person name="Takaki Y."/>
            <person name="Nishi S."/>
            <person name="Hori S."/>
            <person name="Arai W."/>
            <person name="Tsubouchi T."/>
            <person name="Morono Y."/>
            <person name="Uchiyama I."/>
            <person name="Ito T."/>
            <person name="Fujiyama A."/>
            <person name="Inagaki F."/>
            <person name="Takami H."/>
        </authorList>
    </citation>
    <scope>NUCLEOTIDE SEQUENCE</scope>
    <source>
        <strain evidence="1">Expedition CK06-06</strain>
    </source>
</reference>
<feature type="non-terminal residue" evidence="1">
    <location>
        <position position="117"/>
    </location>
</feature>
<sequence>MKKFIILTLALLLFASTVFAADFAPTRMVISAPDQIRYDFDGSDITIPVKIIGKPANAIFLVYTRDQASSISKIQNGYLGWHYVNKIDTCVYAGSPIQYDVGSNDIVWNGNNSDGNI</sequence>
<dbReference type="AlphaFoldDB" id="X0YXC3"/>
<protein>
    <submittedName>
        <fullName evidence="1">Uncharacterized protein</fullName>
    </submittedName>
</protein>